<dbReference type="GO" id="GO:0006302">
    <property type="term" value="P:double-strand break repair"/>
    <property type="evidence" value="ECO:0007669"/>
    <property type="project" value="TreeGrafter"/>
</dbReference>
<dbReference type="SMART" id="SM00773">
    <property type="entry name" value="WGR"/>
    <property type="match status" value="1"/>
</dbReference>
<dbReference type="InterPro" id="IPR037197">
    <property type="entry name" value="WWE_dom_sf"/>
</dbReference>
<dbReference type="Proteomes" id="UP000265427">
    <property type="component" value="Unassembled WGS sequence"/>
</dbReference>
<dbReference type="PANTHER" id="PTHR10459:SF60">
    <property type="entry name" value="POLY [ADP-RIBOSE] POLYMERASE 2"/>
    <property type="match status" value="1"/>
</dbReference>
<proteinExistence type="predicted"/>
<dbReference type="PANTHER" id="PTHR10459">
    <property type="entry name" value="DNA LIGASE"/>
    <property type="match status" value="1"/>
</dbReference>
<dbReference type="Pfam" id="PF05406">
    <property type="entry name" value="WGR"/>
    <property type="match status" value="1"/>
</dbReference>
<dbReference type="SUPFAM" id="SSF117839">
    <property type="entry name" value="WWE domain"/>
    <property type="match status" value="1"/>
</dbReference>
<keyword evidence="2" id="KW-0328">Glycosyltransferase</keyword>
<dbReference type="InterPro" id="IPR036930">
    <property type="entry name" value="WGR_dom_sf"/>
</dbReference>
<dbReference type="InterPro" id="IPR050800">
    <property type="entry name" value="ARTD/PARP"/>
</dbReference>
<evidence type="ECO:0000256" key="4">
    <source>
        <dbReference type="ARBA" id="ARBA00023027"/>
    </source>
</evidence>
<dbReference type="GO" id="GO:0003950">
    <property type="term" value="F:NAD+ poly-ADP-ribosyltransferase activity"/>
    <property type="evidence" value="ECO:0007669"/>
    <property type="project" value="UniProtKB-EC"/>
</dbReference>
<dbReference type="Gene3D" id="2.20.140.10">
    <property type="entry name" value="WGR domain"/>
    <property type="match status" value="1"/>
</dbReference>
<evidence type="ECO:0000256" key="5">
    <source>
        <dbReference type="ARBA" id="ARBA00033987"/>
    </source>
</evidence>
<evidence type="ECO:0000259" key="7">
    <source>
        <dbReference type="PROSITE" id="PS51977"/>
    </source>
</evidence>
<evidence type="ECO:0000313" key="9">
    <source>
        <dbReference type="Proteomes" id="UP000265427"/>
    </source>
</evidence>
<dbReference type="GO" id="GO:0005730">
    <property type="term" value="C:nucleolus"/>
    <property type="evidence" value="ECO:0007669"/>
    <property type="project" value="TreeGrafter"/>
</dbReference>
<evidence type="ECO:0000256" key="1">
    <source>
        <dbReference type="ARBA" id="ARBA00012020"/>
    </source>
</evidence>
<evidence type="ECO:0000313" key="8">
    <source>
        <dbReference type="EMBL" id="RHY04152.1"/>
    </source>
</evidence>
<dbReference type="Gene3D" id="3.30.720.50">
    <property type="match status" value="1"/>
</dbReference>
<sequence>MAVTTRSMSSRPTRAAAKPLRSTKCSCIWCLTWKPRKMYRRRRRSVKMISKHESAPALFMPTSTKKLSKGREPAARRAKFPLASNSTPATRGQVDAEAIKLCAGLALSSPCVATTPSGDYMDASLVLVDLAQNMDKFYILQVIQGMGLLFAPPVYYSFTRWGRTGTLGQTQMEGPFPTLIEAQGLFEAKFRDKTAQAWANRASFAQLDGKYDLLRVDYEADASGQWEYYMDNFVDGKATGWYPYTAEGSTQTELLWQTHQANSAYNRRIVQSGFYSYCIDLDEMTQTNISTTKQRRIRRHH</sequence>
<reference evidence="8 9" key="1">
    <citation type="submission" date="2018-08" db="EMBL/GenBank/DDBJ databases">
        <title>Aphanomyces genome sequencing and annotation.</title>
        <authorList>
            <person name="Minardi D."/>
            <person name="Oidtmann B."/>
            <person name="Van Der Giezen M."/>
            <person name="Studholme D.J."/>
        </authorList>
    </citation>
    <scope>NUCLEOTIDE SEQUENCE [LARGE SCALE GENOMIC DNA]</scope>
    <source>
        <strain evidence="8 9">Kv</strain>
    </source>
</reference>
<dbReference type="CDD" id="cd07997">
    <property type="entry name" value="WGR_PARP"/>
    <property type="match status" value="1"/>
</dbReference>
<gene>
    <name evidence="8" type="ORF">DYB36_012795</name>
</gene>
<dbReference type="AlphaFoldDB" id="A0A397A998"/>
<dbReference type="PROSITE" id="PS50918">
    <property type="entry name" value="WWE"/>
    <property type="match status" value="1"/>
</dbReference>
<dbReference type="InterPro" id="IPR008893">
    <property type="entry name" value="WGR_domain"/>
</dbReference>
<evidence type="ECO:0000259" key="6">
    <source>
        <dbReference type="PROSITE" id="PS50918"/>
    </source>
</evidence>
<evidence type="ECO:0000256" key="3">
    <source>
        <dbReference type="ARBA" id="ARBA00022679"/>
    </source>
</evidence>
<name>A0A397A998_APHAT</name>
<protein>
    <recommendedName>
        <fullName evidence="1">NAD(+) ADP-ribosyltransferase</fullName>
        <ecNumber evidence="1">2.4.2.30</ecNumber>
    </recommendedName>
</protein>
<evidence type="ECO:0000256" key="2">
    <source>
        <dbReference type="ARBA" id="ARBA00022676"/>
    </source>
</evidence>
<comment type="caution">
    <text evidence="8">The sequence shown here is derived from an EMBL/GenBank/DDBJ whole genome shotgun (WGS) entry which is preliminary data.</text>
</comment>
<dbReference type="SUPFAM" id="SSF142921">
    <property type="entry name" value="WGR domain-like"/>
    <property type="match status" value="1"/>
</dbReference>
<dbReference type="PROSITE" id="PS51977">
    <property type="entry name" value="WGR"/>
    <property type="match status" value="1"/>
</dbReference>
<comment type="catalytic activity">
    <reaction evidence="5">
        <text>NAD(+) + (ADP-D-ribosyl)n-acceptor = nicotinamide + (ADP-D-ribosyl)n+1-acceptor + H(+).</text>
        <dbReference type="EC" id="2.4.2.30"/>
    </reaction>
</comment>
<keyword evidence="4" id="KW-0520">NAD</keyword>
<dbReference type="InterPro" id="IPR004170">
    <property type="entry name" value="WWE_dom"/>
</dbReference>
<dbReference type="GO" id="GO:0070212">
    <property type="term" value="P:protein poly-ADP-ribosylation"/>
    <property type="evidence" value="ECO:0007669"/>
    <property type="project" value="TreeGrafter"/>
</dbReference>
<organism evidence="8 9">
    <name type="scientific">Aphanomyces astaci</name>
    <name type="common">Crayfish plague agent</name>
    <dbReference type="NCBI Taxonomy" id="112090"/>
    <lineage>
        <taxon>Eukaryota</taxon>
        <taxon>Sar</taxon>
        <taxon>Stramenopiles</taxon>
        <taxon>Oomycota</taxon>
        <taxon>Saprolegniomycetes</taxon>
        <taxon>Saprolegniales</taxon>
        <taxon>Verrucalvaceae</taxon>
        <taxon>Aphanomyces</taxon>
    </lineage>
</organism>
<dbReference type="EMBL" id="QUSZ01006915">
    <property type="protein sequence ID" value="RHY04152.1"/>
    <property type="molecule type" value="Genomic_DNA"/>
</dbReference>
<dbReference type="EC" id="2.4.2.30" evidence="1"/>
<keyword evidence="3" id="KW-0808">Transferase</keyword>
<dbReference type="GO" id="GO:1990404">
    <property type="term" value="F:NAD+-protein mono-ADP-ribosyltransferase activity"/>
    <property type="evidence" value="ECO:0007669"/>
    <property type="project" value="TreeGrafter"/>
</dbReference>
<feature type="domain" description="WGR" evidence="7">
    <location>
        <begin position="109"/>
        <end position="211"/>
    </location>
</feature>
<dbReference type="VEuPathDB" id="FungiDB:H257_08072"/>
<dbReference type="Pfam" id="PF02825">
    <property type="entry name" value="WWE"/>
    <property type="match status" value="1"/>
</dbReference>
<feature type="domain" description="WWE" evidence="6">
    <location>
        <begin position="212"/>
        <end position="299"/>
    </location>
</feature>
<accession>A0A397A998</accession>